<organism evidence="8 9">
    <name type="scientific">Candidatus Cryptobacteroides faecavium</name>
    <dbReference type="NCBI Taxonomy" id="2840762"/>
    <lineage>
        <taxon>Bacteria</taxon>
        <taxon>Pseudomonadati</taxon>
        <taxon>Bacteroidota</taxon>
        <taxon>Bacteroidia</taxon>
        <taxon>Bacteroidales</taxon>
        <taxon>Candidatus Cryptobacteroides</taxon>
    </lineage>
</organism>
<keyword evidence="5 6" id="KW-0472">Membrane</keyword>
<dbReference type="GO" id="GO:0005886">
    <property type="term" value="C:plasma membrane"/>
    <property type="evidence" value="ECO:0007669"/>
    <property type="project" value="UniProtKB-SubCell"/>
</dbReference>
<evidence type="ECO:0000313" key="8">
    <source>
        <dbReference type="EMBL" id="MBO8471371.1"/>
    </source>
</evidence>
<dbReference type="AlphaFoldDB" id="A0A9D9IGT1"/>
<evidence type="ECO:0000256" key="3">
    <source>
        <dbReference type="ARBA" id="ARBA00022692"/>
    </source>
</evidence>
<protein>
    <recommendedName>
        <fullName evidence="7">ABC3 transporter permease C-terminal domain-containing protein</fullName>
    </recommendedName>
</protein>
<sequence>MKGIYYAIRHLARRKRDSLVKVFALTSGIVAGMVLVAKIAFDLSYDRWIPGVENLYRIQSLYTTHVGTAEENTLDYSHTLQPVAPTAAAEIPGVEAGTSIYEAGERAVFKCSGATSGDIFISTLWESVFLILVSVSLSFILLYAGKDIIESLTGVPLRNLFSYGQLTGYALASLLVTAIAGLIPAKIFSSVPAMDIFRRGARDRNMWKHVLLFIQVACSAAITGFLVIAVSQYRFMTGKDMGYDAGQLAYCSFDRVEQSGRQMIKDRLMQVPGIEGVTFSENIPTRKFYGMQLVDPGSGETVATCRYTFVDTDFIRTLGIALTEGSDIPGEMSDPSPALVNRRLTDALGWD</sequence>
<proteinExistence type="predicted"/>
<feature type="transmembrane region" description="Helical" evidence="6">
    <location>
        <begin position="127"/>
        <end position="145"/>
    </location>
</feature>
<dbReference type="Proteomes" id="UP000823603">
    <property type="component" value="Unassembled WGS sequence"/>
</dbReference>
<evidence type="ECO:0000256" key="2">
    <source>
        <dbReference type="ARBA" id="ARBA00022475"/>
    </source>
</evidence>
<name>A0A9D9IGT1_9BACT</name>
<comment type="subcellular location">
    <subcellularLocation>
        <location evidence="1">Cell membrane</location>
        <topology evidence="1">Multi-pass membrane protein</topology>
    </subcellularLocation>
</comment>
<dbReference type="EMBL" id="JADIMB010000090">
    <property type="protein sequence ID" value="MBO8471371.1"/>
    <property type="molecule type" value="Genomic_DNA"/>
</dbReference>
<evidence type="ECO:0000256" key="4">
    <source>
        <dbReference type="ARBA" id="ARBA00022989"/>
    </source>
</evidence>
<feature type="domain" description="ABC3 transporter permease C-terminal" evidence="7">
    <location>
        <begin position="105"/>
        <end position="190"/>
    </location>
</feature>
<reference evidence="8" key="2">
    <citation type="journal article" date="2021" name="PeerJ">
        <title>Extensive microbial diversity within the chicken gut microbiome revealed by metagenomics and culture.</title>
        <authorList>
            <person name="Gilroy R."/>
            <person name="Ravi A."/>
            <person name="Getino M."/>
            <person name="Pursley I."/>
            <person name="Horton D.L."/>
            <person name="Alikhan N.F."/>
            <person name="Baker D."/>
            <person name="Gharbi K."/>
            <person name="Hall N."/>
            <person name="Watson M."/>
            <person name="Adriaenssens E.M."/>
            <person name="Foster-Nyarko E."/>
            <person name="Jarju S."/>
            <person name="Secka A."/>
            <person name="Antonio M."/>
            <person name="Oren A."/>
            <person name="Chaudhuri R.R."/>
            <person name="La Ragione R."/>
            <person name="Hildebrand F."/>
            <person name="Pallen M.J."/>
        </authorList>
    </citation>
    <scope>NUCLEOTIDE SEQUENCE</scope>
    <source>
        <strain evidence="8">B2-22910</strain>
    </source>
</reference>
<evidence type="ECO:0000256" key="6">
    <source>
        <dbReference type="SAM" id="Phobius"/>
    </source>
</evidence>
<gene>
    <name evidence="8" type="ORF">IAB82_06200</name>
</gene>
<feature type="transmembrane region" description="Helical" evidence="6">
    <location>
        <begin position="209"/>
        <end position="231"/>
    </location>
</feature>
<feature type="transmembrane region" description="Helical" evidence="6">
    <location>
        <begin position="166"/>
        <end position="189"/>
    </location>
</feature>
<keyword evidence="4 6" id="KW-1133">Transmembrane helix</keyword>
<reference evidence="8" key="1">
    <citation type="submission" date="2020-10" db="EMBL/GenBank/DDBJ databases">
        <authorList>
            <person name="Gilroy R."/>
        </authorList>
    </citation>
    <scope>NUCLEOTIDE SEQUENCE</scope>
    <source>
        <strain evidence="8">B2-22910</strain>
    </source>
</reference>
<evidence type="ECO:0000313" key="9">
    <source>
        <dbReference type="Proteomes" id="UP000823603"/>
    </source>
</evidence>
<feature type="transmembrane region" description="Helical" evidence="6">
    <location>
        <begin position="20"/>
        <end position="41"/>
    </location>
</feature>
<evidence type="ECO:0000259" key="7">
    <source>
        <dbReference type="Pfam" id="PF02687"/>
    </source>
</evidence>
<comment type="caution">
    <text evidence="8">The sequence shown here is derived from an EMBL/GenBank/DDBJ whole genome shotgun (WGS) entry which is preliminary data.</text>
</comment>
<keyword evidence="3 6" id="KW-0812">Transmembrane</keyword>
<dbReference type="InterPro" id="IPR003838">
    <property type="entry name" value="ABC3_permease_C"/>
</dbReference>
<evidence type="ECO:0000256" key="1">
    <source>
        <dbReference type="ARBA" id="ARBA00004651"/>
    </source>
</evidence>
<keyword evidence="2" id="KW-1003">Cell membrane</keyword>
<accession>A0A9D9IGT1</accession>
<evidence type="ECO:0000256" key="5">
    <source>
        <dbReference type="ARBA" id="ARBA00023136"/>
    </source>
</evidence>
<dbReference type="Pfam" id="PF02687">
    <property type="entry name" value="FtsX"/>
    <property type="match status" value="1"/>
</dbReference>